<keyword evidence="6 12" id="KW-0863">Zinc-finger</keyword>
<dbReference type="Gene3D" id="3.30.160.60">
    <property type="entry name" value="Classic Zinc Finger"/>
    <property type="match status" value="5"/>
</dbReference>
<keyword evidence="5" id="KW-0677">Repeat</keyword>
<keyword evidence="7" id="KW-0862">Zinc</keyword>
<dbReference type="EMBL" id="JAOPHQ010002865">
    <property type="protein sequence ID" value="KAK0145310.1"/>
    <property type="molecule type" value="Genomic_DNA"/>
</dbReference>
<evidence type="ECO:0000256" key="3">
    <source>
        <dbReference type="ARBA" id="ARBA00022491"/>
    </source>
</evidence>
<dbReference type="AlphaFoldDB" id="A0AA47P1U8"/>
<evidence type="ECO:0000256" key="7">
    <source>
        <dbReference type="ARBA" id="ARBA00022833"/>
    </source>
</evidence>
<dbReference type="PANTHER" id="PTHR45718">
    <property type="entry name" value="TRANSCRIPTIONAL ACTIVATOR CUBITUS INTERRUPTUS"/>
    <property type="match status" value="1"/>
</dbReference>
<evidence type="ECO:0000256" key="2">
    <source>
        <dbReference type="ARBA" id="ARBA00010831"/>
    </source>
</evidence>
<dbReference type="Pfam" id="PF00096">
    <property type="entry name" value="zf-C2H2"/>
    <property type="match status" value="3"/>
</dbReference>
<organism evidence="15 16">
    <name type="scientific">Merluccius polli</name>
    <name type="common">Benguela hake</name>
    <name type="synonym">Merluccius cadenati</name>
    <dbReference type="NCBI Taxonomy" id="89951"/>
    <lineage>
        <taxon>Eukaryota</taxon>
        <taxon>Metazoa</taxon>
        <taxon>Chordata</taxon>
        <taxon>Craniata</taxon>
        <taxon>Vertebrata</taxon>
        <taxon>Euteleostomi</taxon>
        <taxon>Actinopterygii</taxon>
        <taxon>Neopterygii</taxon>
        <taxon>Teleostei</taxon>
        <taxon>Neoteleostei</taxon>
        <taxon>Acanthomorphata</taxon>
        <taxon>Zeiogadaria</taxon>
        <taxon>Gadariae</taxon>
        <taxon>Gadiformes</taxon>
        <taxon>Gadoidei</taxon>
        <taxon>Merlucciidae</taxon>
        <taxon>Merluccius</taxon>
    </lineage>
</organism>
<dbReference type="SUPFAM" id="SSF57667">
    <property type="entry name" value="beta-beta-alpha zinc fingers"/>
    <property type="match status" value="3"/>
</dbReference>
<dbReference type="InterPro" id="IPR013087">
    <property type="entry name" value="Znf_C2H2_type"/>
</dbReference>
<evidence type="ECO:0000256" key="4">
    <source>
        <dbReference type="ARBA" id="ARBA00022723"/>
    </source>
</evidence>
<dbReference type="PANTHER" id="PTHR45718:SF3">
    <property type="entry name" value="ZINC FINGER PROTEIN GLIS1"/>
    <property type="match status" value="1"/>
</dbReference>
<dbReference type="GO" id="GO:0000981">
    <property type="term" value="F:DNA-binding transcription factor activity, RNA polymerase II-specific"/>
    <property type="evidence" value="ECO:0007669"/>
    <property type="project" value="TreeGrafter"/>
</dbReference>
<dbReference type="SMART" id="SM00355">
    <property type="entry name" value="ZnF_C2H2"/>
    <property type="match status" value="5"/>
</dbReference>
<keyword evidence="16" id="KW-1185">Reference proteome</keyword>
<dbReference type="InterPro" id="IPR056436">
    <property type="entry name" value="Znf-C2H2_ZIC1-5/GLI1-3-like"/>
</dbReference>
<reference evidence="15" key="1">
    <citation type="journal article" date="2023" name="Front. Mar. Sci.">
        <title>A new Merluccius polli reference genome to investigate the effects of global change in West African waters.</title>
        <authorList>
            <person name="Mateo J.L."/>
            <person name="Blanco-Fernandez C."/>
            <person name="Garcia-Vazquez E."/>
            <person name="Machado-Schiaffino G."/>
        </authorList>
    </citation>
    <scope>NUCLEOTIDE SEQUENCE</scope>
    <source>
        <strain evidence="15">C29</strain>
        <tissue evidence="15">Fin</tissue>
    </source>
</reference>
<name>A0AA47P1U8_MERPO</name>
<dbReference type="FunFam" id="3.30.160.60:FF:000031">
    <property type="entry name" value="GLI family zinc finger 3"/>
    <property type="match status" value="1"/>
</dbReference>
<evidence type="ECO:0000256" key="6">
    <source>
        <dbReference type="ARBA" id="ARBA00022771"/>
    </source>
</evidence>
<keyword evidence="4" id="KW-0479">Metal-binding</keyword>
<dbReference type="FunFam" id="3.30.160.60:FF:000453">
    <property type="entry name" value="GLIS family zinc finger 3"/>
    <property type="match status" value="1"/>
</dbReference>
<feature type="compositionally biased region" description="Low complexity" evidence="13">
    <location>
        <begin position="129"/>
        <end position="154"/>
    </location>
</feature>
<dbReference type="PROSITE" id="PS00028">
    <property type="entry name" value="ZINC_FINGER_C2H2_1"/>
    <property type="match status" value="4"/>
</dbReference>
<evidence type="ECO:0000256" key="8">
    <source>
        <dbReference type="ARBA" id="ARBA00023015"/>
    </source>
</evidence>
<dbReference type="FunFam" id="3.30.160.60:FF:000048">
    <property type="entry name" value="GLI family zinc finger 3"/>
    <property type="match status" value="1"/>
</dbReference>
<keyword evidence="3" id="KW-0678">Repressor</keyword>
<evidence type="ECO:0000313" key="16">
    <source>
        <dbReference type="Proteomes" id="UP001174136"/>
    </source>
</evidence>
<dbReference type="FunFam" id="3.30.160.60:FF:000036">
    <property type="entry name" value="GLI family zinc finger 3"/>
    <property type="match status" value="1"/>
</dbReference>
<evidence type="ECO:0000313" key="15">
    <source>
        <dbReference type="EMBL" id="KAK0145310.1"/>
    </source>
</evidence>
<feature type="region of interest" description="Disordered" evidence="13">
    <location>
        <begin position="393"/>
        <end position="413"/>
    </location>
</feature>
<feature type="domain" description="C2H2-type" evidence="14">
    <location>
        <begin position="288"/>
        <end position="320"/>
    </location>
</feature>
<keyword evidence="10" id="KW-0804">Transcription</keyword>
<accession>A0AA47P1U8</accession>
<evidence type="ECO:0000256" key="12">
    <source>
        <dbReference type="PROSITE-ProRule" id="PRU00042"/>
    </source>
</evidence>
<feature type="compositionally biased region" description="Polar residues" evidence="13">
    <location>
        <begin position="160"/>
        <end position="175"/>
    </location>
</feature>
<evidence type="ECO:0000259" key="14">
    <source>
        <dbReference type="PROSITE" id="PS50157"/>
    </source>
</evidence>
<sequence length="663" mass="71315">MWPPDLGPADTQLTLGFGGSVFEEPEDFLPPLSPGGTCHPMPPIHLGGLAMCCLPKTTRSLNSLGLDFASFFCSSYITSHANMALDDGSRAQADPRHGSQRHQSYSQPPAATSCLLGSSPSPDATQCFSSPPSSLSSASSSSSPSSHLTLTSPLCGFPTGQMSLTKDSRQRQSLQDEFPSIKQEPADNLAPCKVELFPPDCQQRGGQFYQSQHAPVEQSHPAPHEGPIAGAPLLSPRRSGTPGTNGTPEGPEGQLCHWVECCATYGHQEELVRHIEKAHIDQRKGEEFTCLWAGCVRRHKPFNARYKLLIHMRVHSGEKPNKCMFEGCSKAFSRLENLKIHLRSHTGEKPYVCQHPGCLKAFSNSSDRAKHQRTHLDTKPYACQVPGCTKRYTDPSSLRKHVKSHSTKSHQEREAQATLPIVLESDMLSYCLARQHLHASTGSGVAVGNPQNSLAGMKGNHSLMSGIDGFADMYSSSGALHKRTGSQFLAPPPEARSGYVGLEASMGADSPLPSLTSPGRAGAALASSSSSSFLANEAPASRATVLDCPAPPPDLQPGIRPVTHHGYHKVSGRHHEVLPEHQACLYGNEKMAQPITDGDFDVTNYLTNHLASHSTGFDLLRDLQGQAGGGYSGSPPCPDDSFLFQTGGVDRCLSQIYSIYLDS</sequence>
<feature type="compositionally biased region" description="Polar residues" evidence="13">
    <location>
        <begin position="101"/>
        <end position="128"/>
    </location>
</feature>
<comment type="similarity">
    <text evidence="2">Belongs to the GLI C2H2-type zinc-finger protein family.</text>
</comment>
<dbReference type="PROSITE" id="PS50157">
    <property type="entry name" value="ZINC_FINGER_C2H2_2"/>
    <property type="match status" value="4"/>
</dbReference>
<evidence type="ECO:0000256" key="11">
    <source>
        <dbReference type="ARBA" id="ARBA00023242"/>
    </source>
</evidence>
<evidence type="ECO:0000256" key="5">
    <source>
        <dbReference type="ARBA" id="ARBA00022737"/>
    </source>
</evidence>
<dbReference type="InterPro" id="IPR043359">
    <property type="entry name" value="GLI-like"/>
</dbReference>
<dbReference type="InterPro" id="IPR036236">
    <property type="entry name" value="Znf_C2H2_sf"/>
</dbReference>
<evidence type="ECO:0000256" key="13">
    <source>
        <dbReference type="SAM" id="MobiDB-lite"/>
    </source>
</evidence>
<dbReference type="GO" id="GO:0008270">
    <property type="term" value="F:zinc ion binding"/>
    <property type="evidence" value="ECO:0007669"/>
    <property type="project" value="UniProtKB-KW"/>
</dbReference>
<evidence type="ECO:0000256" key="10">
    <source>
        <dbReference type="ARBA" id="ARBA00023163"/>
    </source>
</evidence>
<evidence type="ECO:0000256" key="9">
    <source>
        <dbReference type="ARBA" id="ARBA00023125"/>
    </source>
</evidence>
<feature type="compositionally biased region" description="Low complexity" evidence="13">
    <location>
        <begin position="240"/>
        <end position="251"/>
    </location>
</feature>
<keyword evidence="8" id="KW-0805">Transcription regulation</keyword>
<keyword evidence="9" id="KW-0238">DNA-binding</keyword>
<comment type="subcellular location">
    <subcellularLocation>
        <location evidence="1">Nucleus</location>
    </subcellularLocation>
</comment>
<feature type="region of interest" description="Disordered" evidence="13">
    <location>
        <begin position="206"/>
        <end position="251"/>
    </location>
</feature>
<feature type="domain" description="C2H2-type" evidence="14">
    <location>
        <begin position="351"/>
        <end position="380"/>
    </location>
</feature>
<feature type="domain" description="C2H2-type" evidence="14">
    <location>
        <begin position="381"/>
        <end position="410"/>
    </location>
</feature>
<dbReference type="GO" id="GO:0000978">
    <property type="term" value="F:RNA polymerase II cis-regulatory region sequence-specific DNA binding"/>
    <property type="evidence" value="ECO:0007669"/>
    <property type="project" value="TreeGrafter"/>
</dbReference>
<comment type="caution">
    <text evidence="15">The sequence shown here is derived from an EMBL/GenBank/DDBJ whole genome shotgun (WGS) entry which is preliminary data.</text>
</comment>
<gene>
    <name evidence="15" type="primary">GLIS1_0</name>
    <name evidence="15" type="ORF">N1851_015783</name>
</gene>
<keyword evidence="11" id="KW-0539">Nucleus</keyword>
<proteinExistence type="inferred from homology"/>
<evidence type="ECO:0000256" key="1">
    <source>
        <dbReference type="ARBA" id="ARBA00004123"/>
    </source>
</evidence>
<protein>
    <submittedName>
        <fullName evidence="15">Zinc finger protein GLIS1</fullName>
    </submittedName>
</protein>
<feature type="domain" description="C2H2-type" evidence="14">
    <location>
        <begin position="321"/>
        <end position="350"/>
    </location>
</feature>
<feature type="compositionally biased region" description="Basic residues" evidence="13">
    <location>
        <begin position="398"/>
        <end position="408"/>
    </location>
</feature>
<dbReference type="FunFam" id="3.30.160.60:FF:000019">
    <property type="entry name" value="GLI family zinc finger 3"/>
    <property type="match status" value="1"/>
</dbReference>
<dbReference type="Proteomes" id="UP001174136">
    <property type="component" value="Unassembled WGS sequence"/>
</dbReference>
<dbReference type="Pfam" id="PF23561">
    <property type="entry name" value="zf-C2H2_15"/>
    <property type="match status" value="1"/>
</dbReference>
<feature type="region of interest" description="Disordered" evidence="13">
    <location>
        <begin position="88"/>
        <end position="185"/>
    </location>
</feature>
<feature type="compositionally biased region" description="Basic and acidic residues" evidence="13">
    <location>
        <begin position="88"/>
        <end position="97"/>
    </location>
</feature>
<dbReference type="GO" id="GO:0005634">
    <property type="term" value="C:nucleus"/>
    <property type="evidence" value="ECO:0007669"/>
    <property type="project" value="UniProtKB-SubCell"/>
</dbReference>